<reference evidence="4 5" key="1">
    <citation type="journal article" date="2014" name="BMC Genomics">
        <title>Genome based analysis of type-I polyketide synthase and nonribosomal peptide synthetase gene clusters in seven strains of five representative Nocardia species.</title>
        <authorList>
            <person name="Komaki H."/>
            <person name="Ichikawa N."/>
            <person name="Hosoyama A."/>
            <person name="Takahashi-Nakaguchi A."/>
            <person name="Matsuzawa T."/>
            <person name="Suzuki K."/>
            <person name="Fujita N."/>
            <person name="Gonoi T."/>
        </authorList>
    </citation>
    <scope>NUCLEOTIDE SEQUENCE [LARGE SCALE GENOMIC DNA]</scope>
    <source>
        <strain evidence="4 5">NBRC 15531</strain>
    </source>
</reference>
<name>U5EIN4_NOCAS</name>
<proteinExistence type="predicted"/>
<feature type="domain" description="HTH cro/C1-type" evidence="3">
    <location>
        <begin position="44"/>
        <end position="98"/>
    </location>
</feature>
<evidence type="ECO:0000256" key="2">
    <source>
        <dbReference type="SAM" id="MobiDB-lite"/>
    </source>
</evidence>
<dbReference type="Gene3D" id="1.10.260.40">
    <property type="entry name" value="lambda repressor-like DNA-binding domains"/>
    <property type="match status" value="1"/>
</dbReference>
<evidence type="ECO:0000259" key="3">
    <source>
        <dbReference type="PROSITE" id="PS50943"/>
    </source>
</evidence>
<dbReference type="Pfam" id="PF01381">
    <property type="entry name" value="HTH_3"/>
    <property type="match status" value="1"/>
</dbReference>
<dbReference type="PANTHER" id="PTHR46797:SF1">
    <property type="entry name" value="METHYLPHOSPHONATE SYNTHASE"/>
    <property type="match status" value="1"/>
</dbReference>
<sequence length="145" mass="15619">MDSVCRPYPRSMGEHSGLRVIPGGRGEGRPRPEPLWREALGDRLRALRQERRSTLVETASRAGISPQYLSEVERGRKEPSSEMIAALAGALDTSLSELVAQVADAMRRAVPVRAVVVGEDRRIAAPTGPAPVRNSFAPNAVLLAA</sequence>
<dbReference type="EMBL" id="BAFO02000034">
    <property type="protein sequence ID" value="GAD87125.1"/>
    <property type="molecule type" value="Genomic_DNA"/>
</dbReference>
<evidence type="ECO:0000313" key="5">
    <source>
        <dbReference type="Proteomes" id="UP000017048"/>
    </source>
</evidence>
<dbReference type="Proteomes" id="UP000017048">
    <property type="component" value="Unassembled WGS sequence"/>
</dbReference>
<accession>U5EIN4</accession>
<comment type="caution">
    <text evidence="4">The sequence shown here is derived from an EMBL/GenBank/DDBJ whole genome shotgun (WGS) entry which is preliminary data.</text>
</comment>
<dbReference type="AlphaFoldDB" id="U5EIN4"/>
<dbReference type="GO" id="GO:0003700">
    <property type="term" value="F:DNA-binding transcription factor activity"/>
    <property type="evidence" value="ECO:0007669"/>
    <property type="project" value="TreeGrafter"/>
</dbReference>
<organism evidence="4 5">
    <name type="scientific">Nocardia asteroides NBRC 15531</name>
    <dbReference type="NCBI Taxonomy" id="1110697"/>
    <lineage>
        <taxon>Bacteria</taxon>
        <taxon>Bacillati</taxon>
        <taxon>Actinomycetota</taxon>
        <taxon>Actinomycetes</taxon>
        <taxon>Mycobacteriales</taxon>
        <taxon>Nocardiaceae</taxon>
        <taxon>Nocardia</taxon>
    </lineage>
</organism>
<protein>
    <submittedName>
        <fullName evidence="4">Xre family DNA binding protein</fullName>
    </submittedName>
</protein>
<evidence type="ECO:0000313" key="4">
    <source>
        <dbReference type="EMBL" id="GAD87125.1"/>
    </source>
</evidence>
<dbReference type="PANTHER" id="PTHR46797">
    <property type="entry name" value="HTH-TYPE TRANSCRIPTIONAL REGULATOR"/>
    <property type="match status" value="1"/>
</dbReference>
<feature type="region of interest" description="Disordered" evidence="2">
    <location>
        <begin position="1"/>
        <end position="34"/>
    </location>
</feature>
<dbReference type="InterPro" id="IPR001387">
    <property type="entry name" value="Cro/C1-type_HTH"/>
</dbReference>
<dbReference type="CDD" id="cd00093">
    <property type="entry name" value="HTH_XRE"/>
    <property type="match status" value="1"/>
</dbReference>
<dbReference type="SUPFAM" id="SSF47413">
    <property type="entry name" value="lambda repressor-like DNA-binding domains"/>
    <property type="match status" value="1"/>
</dbReference>
<gene>
    <name evidence="4" type="ORF">NCAST_34_02550</name>
</gene>
<dbReference type="eggNOG" id="COG1396">
    <property type="taxonomic scope" value="Bacteria"/>
</dbReference>
<dbReference type="STRING" id="1824.SAMN05444423_104200"/>
<keyword evidence="5" id="KW-1185">Reference proteome</keyword>
<evidence type="ECO:0000256" key="1">
    <source>
        <dbReference type="ARBA" id="ARBA00023125"/>
    </source>
</evidence>
<keyword evidence="1" id="KW-0238">DNA-binding</keyword>
<dbReference type="PROSITE" id="PS50943">
    <property type="entry name" value="HTH_CROC1"/>
    <property type="match status" value="1"/>
</dbReference>
<dbReference type="InterPro" id="IPR010982">
    <property type="entry name" value="Lambda_DNA-bd_dom_sf"/>
</dbReference>
<dbReference type="InterPro" id="IPR050807">
    <property type="entry name" value="TransReg_Diox_bact_type"/>
</dbReference>
<dbReference type="GO" id="GO:0003677">
    <property type="term" value="F:DNA binding"/>
    <property type="evidence" value="ECO:0007669"/>
    <property type="project" value="UniProtKB-KW"/>
</dbReference>
<dbReference type="SMART" id="SM00530">
    <property type="entry name" value="HTH_XRE"/>
    <property type="match status" value="1"/>
</dbReference>
<dbReference type="GO" id="GO:0005829">
    <property type="term" value="C:cytosol"/>
    <property type="evidence" value="ECO:0007669"/>
    <property type="project" value="TreeGrafter"/>
</dbReference>